<feature type="domain" description="TANGO6 N-terminal" evidence="1">
    <location>
        <begin position="40"/>
        <end position="211"/>
    </location>
</feature>
<protein>
    <recommendedName>
        <fullName evidence="1">TANGO6 N-terminal domain-containing protein</fullName>
    </recommendedName>
</protein>
<accession>A0A0B6Y1L5</accession>
<organism evidence="2">
    <name type="scientific">Arion vulgaris</name>
    <dbReference type="NCBI Taxonomy" id="1028688"/>
    <lineage>
        <taxon>Eukaryota</taxon>
        <taxon>Metazoa</taxon>
        <taxon>Spiralia</taxon>
        <taxon>Lophotrochozoa</taxon>
        <taxon>Mollusca</taxon>
        <taxon>Gastropoda</taxon>
        <taxon>Heterobranchia</taxon>
        <taxon>Euthyneura</taxon>
        <taxon>Panpulmonata</taxon>
        <taxon>Eupulmonata</taxon>
        <taxon>Stylommatophora</taxon>
        <taxon>Helicina</taxon>
        <taxon>Arionoidea</taxon>
        <taxon>Arionidae</taxon>
        <taxon>Arion</taxon>
    </lineage>
</organism>
<feature type="non-terminal residue" evidence="2">
    <location>
        <position position="337"/>
    </location>
</feature>
<evidence type="ECO:0000313" key="2">
    <source>
        <dbReference type="EMBL" id="CEK49993.1"/>
    </source>
</evidence>
<dbReference type="PANTHER" id="PTHR20959">
    <property type="entry name" value="TRANSPORT AND GOLGI ORGANIZATION PROTEIN 6 FAMILY MEMBER"/>
    <property type="match status" value="1"/>
</dbReference>
<gene>
    <name evidence="2" type="primary">ORF9538</name>
</gene>
<name>A0A0B6Y1L5_9EUPU</name>
<sequence>NNLAAFQQFLAKSQELQDVLGSYSVSLLGDIKKSFLNGNVVPVRQRFTEVCICLLYCISSIFTKAIYTVDKSTTTNLSDSSTTNEGSNKTEQVVPELPPDAMSIQQEKTIGAVLQFVVVLGVCPYLVPGVGIPVSQRLGPGQILLATMHDYGTELNDLNRIQNLVPAIKLFFCMLGVPSLSDIILNNHLSDLLAALLQVRYCAKVIMQRTNVPKLDVTAINQNTSYCLNNVPYERVLQQQIKPPHQSHLQNQNVPTDIPLQSKISECNNTQVYLHDELPEMYLDSLGQPWTLQSLTTFCSIEIDRVIRSSTVPHVLTELMLLSGGTKSRDGSRPVIP</sequence>
<dbReference type="GO" id="GO:0009306">
    <property type="term" value="P:protein secretion"/>
    <property type="evidence" value="ECO:0007669"/>
    <property type="project" value="TreeGrafter"/>
</dbReference>
<proteinExistence type="predicted"/>
<dbReference type="PANTHER" id="PTHR20959:SF1">
    <property type="entry name" value="TRANSPORT AND GOLGI ORGANIZATION PROTEIN 6 HOMOLOG"/>
    <property type="match status" value="1"/>
</dbReference>
<dbReference type="Pfam" id="PF25267">
    <property type="entry name" value="TANGO6_N"/>
    <property type="match status" value="1"/>
</dbReference>
<reference evidence="2" key="1">
    <citation type="submission" date="2014-12" db="EMBL/GenBank/DDBJ databases">
        <title>Insight into the proteome of Arion vulgaris.</title>
        <authorList>
            <person name="Aradska J."/>
            <person name="Bulat T."/>
            <person name="Smidak R."/>
            <person name="Sarate P."/>
            <person name="Gangsoo J."/>
            <person name="Sialana F."/>
            <person name="Bilban M."/>
            <person name="Lubec G."/>
        </authorList>
    </citation>
    <scope>NUCLEOTIDE SEQUENCE</scope>
    <source>
        <tissue evidence="2">Skin</tissue>
    </source>
</reference>
<dbReference type="AlphaFoldDB" id="A0A0B6Y1L5"/>
<feature type="non-terminal residue" evidence="2">
    <location>
        <position position="1"/>
    </location>
</feature>
<dbReference type="InterPro" id="IPR039600">
    <property type="entry name" value="TANGO6/Rtp1"/>
</dbReference>
<dbReference type="EMBL" id="HACG01003128">
    <property type="protein sequence ID" value="CEK49993.1"/>
    <property type="molecule type" value="Transcribed_RNA"/>
</dbReference>
<dbReference type="InterPro" id="IPR057347">
    <property type="entry name" value="TANGO6_N"/>
</dbReference>
<evidence type="ECO:0000259" key="1">
    <source>
        <dbReference type="Pfam" id="PF25267"/>
    </source>
</evidence>